<keyword evidence="4" id="KW-0255">Endonuclease</keyword>
<dbReference type="AlphaFoldDB" id="A0A7H9CL53"/>
<keyword evidence="6" id="KW-0694">RNA-binding</keyword>
<evidence type="ECO:0000256" key="1">
    <source>
        <dbReference type="ARBA" id="ARBA00006620"/>
    </source>
</evidence>
<keyword evidence="5" id="KW-0378">Hydrolase</keyword>
<dbReference type="SUPFAM" id="SSF54786">
    <property type="entry name" value="YcfA/nrd intein domain"/>
    <property type="match status" value="1"/>
</dbReference>
<evidence type="ECO:0000313" key="8">
    <source>
        <dbReference type="EMBL" id="QLI05928.1"/>
    </source>
</evidence>
<dbReference type="InterPro" id="IPR012933">
    <property type="entry name" value="HicA_mRNA_interferase"/>
</dbReference>
<evidence type="ECO:0000256" key="7">
    <source>
        <dbReference type="ARBA" id="ARBA00023016"/>
    </source>
</evidence>
<organism evidence="8 9">
    <name type="scientific">Candidatus Campylobacter infans</name>
    <dbReference type="NCBI Taxonomy" id="2561898"/>
    <lineage>
        <taxon>Bacteria</taxon>
        <taxon>Pseudomonadati</taxon>
        <taxon>Campylobacterota</taxon>
        <taxon>Epsilonproteobacteria</taxon>
        <taxon>Campylobacterales</taxon>
        <taxon>Campylobacteraceae</taxon>
        <taxon>Campylobacter</taxon>
    </lineage>
</organism>
<name>A0A7H9CL53_9BACT</name>
<evidence type="ECO:0000256" key="2">
    <source>
        <dbReference type="ARBA" id="ARBA00022649"/>
    </source>
</evidence>
<dbReference type="EMBL" id="CP049075">
    <property type="protein sequence ID" value="QLI05928.1"/>
    <property type="molecule type" value="Genomic_DNA"/>
</dbReference>
<protein>
    <submittedName>
        <fullName evidence="8">Toxin-antitoxin system, toxin component, HicA family</fullName>
    </submittedName>
</protein>
<keyword evidence="9" id="KW-1185">Reference proteome</keyword>
<keyword evidence="3" id="KW-0540">Nuclease</keyword>
<dbReference type="Gene3D" id="3.30.920.30">
    <property type="entry name" value="Hypothetical protein"/>
    <property type="match status" value="1"/>
</dbReference>
<evidence type="ECO:0000256" key="6">
    <source>
        <dbReference type="ARBA" id="ARBA00022884"/>
    </source>
</evidence>
<dbReference type="InterPro" id="IPR038570">
    <property type="entry name" value="HicA_sf"/>
</dbReference>
<dbReference type="GO" id="GO:0016787">
    <property type="term" value="F:hydrolase activity"/>
    <property type="evidence" value="ECO:0007669"/>
    <property type="project" value="UniProtKB-KW"/>
</dbReference>
<keyword evidence="7" id="KW-0346">Stress response</keyword>
<dbReference type="GO" id="GO:0003729">
    <property type="term" value="F:mRNA binding"/>
    <property type="evidence" value="ECO:0007669"/>
    <property type="project" value="InterPro"/>
</dbReference>
<dbReference type="GO" id="GO:0004519">
    <property type="term" value="F:endonuclease activity"/>
    <property type="evidence" value="ECO:0007669"/>
    <property type="project" value="UniProtKB-KW"/>
</dbReference>
<evidence type="ECO:0000256" key="4">
    <source>
        <dbReference type="ARBA" id="ARBA00022759"/>
    </source>
</evidence>
<evidence type="ECO:0000256" key="3">
    <source>
        <dbReference type="ARBA" id="ARBA00022722"/>
    </source>
</evidence>
<keyword evidence="2" id="KW-1277">Toxin-antitoxin system</keyword>
<evidence type="ECO:0000313" key="9">
    <source>
        <dbReference type="Proteomes" id="UP000509414"/>
    </source>
</evidence>
<accession>A0A7H9CL53</accession>
<dbReference type="Pfam" id="PF07927">
    <property type="entry name" value="HicA_toxin"/>
    <property type="match status" value="1"/>
</dbReference>
<comment type="similarity">
    <text evidence="1">Belongs to the HicA mRNA interferase family.</text>
</comment>
<reference evidence="8 9" key="1">
    <citation type="submission" date="2020-02" db="EMBL/GenBank/DDBJ databases">
        <title>Complete genome sequence of the novel Campylobacter species Candidatus Campylobacter infans.</title>
        <authorList>
            <person name="Duim B."/>
            <person name="Zomer A."/>
            <person name="van der Graaf L."/>
            <person name="Wagenaar J."/>
        </authorList>
    </citation>
    <scope>NUCLEOTIDE SEQUENCE [LARGE SCALE GENOMIC DNA]</scope>
    <source>
        <strain evidence="8 9">19S00001</strain>
    </source>
</reference>
<sequence length="72" mass="8547">MSKYEKLLKEIENNPTNVRFEILEKILLKNGFILQGINGSHYNYAKYDCQITLPKHKPMKIYYVKMVLKAIK</sequence>
<dbReference type="KEGG" id="cinf:CINF_1448"/>
<dbReference type="RefSeq" id="WP_179975051.1">
    <property type="nucleotide sequence ID" value="NZ_CP049075.1"/>
</dbReference>
<evidence type="ECO:0000256" key="5">
    <source>
        <dbReference type="ARBA" id="ARBA00022801"/>
    </source>
</evidence>
<gene>
    <name evidence="8" type="ORF">CINF_1448</name>
</gene>
<dbReference type="Proteomes" id="UP000509414">
    <property type="component" value="Chromosome"/>
</dbReference>
<proteinExistence type="inferred from homology"/>